<dbReference type="KEGG" id="tpf:TPHA_0D02570"/>
<evidence type="ECO:0000256" key="8">
    <source>
        <dbReference type="ARBA" id="ARBA00023242"/>
    </source>
</evidence>
<feature type="region of interest" description="Disordered" evidence="11">
    <location>
        <begin position="85"/>
        <end position="104"/>
    </location>
</feature>
<keyword evidence="4 10" id="KW-0678">Repressor</keyword>
<organism evidence="14 15">
    <name type="scientific">Tetrapisispora phaffii (strain ATCC 24235 / CBS 4417 / NBRC 1672 / NRRL Y-8282 / UCD 70-5)</name>
    <name type="common">Yeast</name>
    <name type="synonym">Fabospora phaffii</name>
    <dbReference type="NCBI Taxonomy" id="1071381"/>
    <lineage>
        <taxon>Eukaryota</taxon>
        <taxon>Fungi</taxon>
        <taxon>Dikarya</taxon>
        <taxon>Ascomycota</taxon>
        <taxon>Saccharomycotina</taxon>
        <taxon>Saccharomycetes</taxon>
        <taxon>Saccharomycetales</taxon>
        <taxon>Saccharomycetaceae</taxon>
        <taxon>Tetrapisispora</taxon>
    </lineage>
</organism>
<dbReference type="GO" id="GO:0016592">
    <property type="term" value="C:mediator complex"/>
    <property type="evidence" value="ECO:0007669"/>
    <property type="project" value="EnsemblFungi"/>
</dbReference>
<accession>G8BSS3</accession>
<keyword evidence="5 10" id="KW-0805">Transcription regulation</keyword>
<dbReference type="EMBL" id="HE612859">
    <property type="protein sequence ID" value="CCE62894.1"/>
    <property type="molecule type" value="Genomic_DNA"/>
</dbReference>
<dbReference type="STRING" id="1071381.G8BSS3"/>
<dbReference type="eggNOG" id="KOG3600">
    <property type="taxonomic scope" value="Eukaryota"/>
</dbReference>
<comment type="subunit">
    <text evidence="10">Component of the SRB8-11 complex, which itself associates with the Mediator complex.</text>
</comment>
<dbReference type="PANTHER" id="PTHR48249:SF3">
    <property type="entry name" value="MEDIATOR OF RNA POLYMERASE II TRANSCRIPTION SUBUNIT 13"/>
    <property type="match status" value="1"/>
</dbReference>
<evidence type="ECO:0000313" key="15">
    <source>
        <dbReference type="Proteomes" id="UP000005666"/>
    </source>
</evidence>
<dbReference type="Proteomes" id="UP000005666">
    <property type="component" value="Chromosome 4"/>
</dbReference>
<feature type="compositionally biased region" description="Polar residues" evidence="11">
    <location>
        <begin position="636"/>
        <end position="646"/>
    </location>
</feature>
<comment type="subcellular location">
    <subcellularLocation>
        <location evidence="1 10">Nucleus</location>
    </subcellularLocation>
</comment>
<feature type="domain" description="Mediator complex subunit Med13 N-terminal" evidence="13">
    <location>
        <begin position="8"/>
        <end position="360"/>
    </location>
</feature>
<protein>
    <recommendedName>
        <fullName evidence="3 10">Mediator of RNA polymerase II transcription subunit 13</fullName>
    </recommendedName>
    <alternativeName>
        <fullName evidence="9 10">Mediator complex subunit 13</fullName>
    </alternativeName>
</protein>
<evidence type="ECO:0000256" key="4">
    <source>
        <dbReference type="ARBA" id="ARBA00022491"/>
    </source>
</evidence>
<evidence type="ECO:0000256" key="3">
    <source>
        <dbReference type="ARBA" id="ARBA00019618"/>
    </source>
</evidence>
<dbReference type="OMA" id="FSRELWC"/>
<dbReference type="Pfam" id="PF11597">
    <property type="entry name" value="Med13_N"/>
    <property type="match status" value="1"/>
</dbReference>
<dbReference type="InterPro" id="IPR021643">
    <property type="entry name" value="Mediator_Med13_N"/>
</dbReference>
<dbReference type="GO" id="GO:0000122">
    <property type="term" value="P:negative regulation of transcription by RNA polymerase II"/>
    <property type="evidence" value="ECO:0007669"/>
    <property type="project" value="EnsemblFungi"/>
</dbReference>
<dbReference type="OrthoDB" id="103819at2759"/>
<dbReference type="InterPro" id="IPR009401">
    <property type="entry name" value="Med13_C"/>
</dbReference>
<evidence type="ECO:0000256" key="6">
    <source>
        <dbReference type="ARBA" id="ARBA00023159"/>
    </source>
</evidence>
<feature type="compositionally biased region" description="Polar residues" evidence="11">
    <location>
        <begin position="366"/>
        <end position="380"/>
    </location>
</feature>
<dbReference type="GO" id="GO:0045944">
    <property type="term" value="P:positive regulation of transcription by RNA polymerase II"/>
    <property type="evidence" value="ECO:0007669"/>
    <property type="project" value="EnsemblFungi"/>
</dbReference>
<feature type="region of interest" description="Disordered" evidence="11">
    <location>
        <begin position="592"/>
        <end position="646"/>
    </location>
</feature>
<dbReference type="GO" id="GO:0030332">
    <property type="term" value="F:cyclin binding"/>
    <property type="evidence" value="ECO:0007669"/>
    <property type="project" value="EnsemblFungi"/>
</dbReference>
<evidence type="ECO:0000256" key="11">
    <source>
        <dbReference type="SAM" id="MobiDB-lite"/>
    </source>
</evidence>
<dbReference type="HOGENOM" id="CLU_242296_0_0_1"/>
<dbReference type="GO" id="GO:1990508">
    <property type="term" value="C:CKM complex"/>
    <property type="evidence" value="ECO:0007669"/>
    <property type="project" value="EnsemblFungi"/>
</dbReference>
<feature type="region of interest" description="Disordered" evidence="11">
    <location>
        <begin position="875"/>
        <end position="903"/>
    </location>
</feature>
<keyword evidence="8 10" id="KW-0539">Nucleus</keyword>
<reference evidence="14 15" key="1">
    <citation type="journal article" date="2011" name="Proc. Natl. Acad. Sci. U.S.A.">
        <title>Evolutionary erosion of yeast sex chromosomes by mating-type switching accidents.</title>
        <authorList>
            <person name="Gordon J.L."/>
            <person name="Armisen D."/>
            <person name="Proux-Wera E."/>
            <person name="Oheigeartaigh S.S."/>
            <person name="Byrne K.P."/>
            <person name="Wolfe K.H."/>
        </authorList>
    </citation>
    <scope>NUCLEOTIDE SEQUENCE [LARGE SCALE GENOMIC DNA]</scope>
    <source>
        <strain evidence="15">ATCC 24235 / CBS 4417 / NBRC 1672 / NRRL Y-8282 / UCD 70-5</strain>
    </source>
</reference>
<feature type="compositionally biased region" description="Polar residues" evidence="11">
    <location>
        <begin position="85"/>
        <end position="97"/>
    </location>
</feature>
<evidence type="ECO:0000256" key="5">
    <source>
        <dbReference type="ARBA" id="ARBA00023015"/>
    </source>
</evidence>
<feature type="region of interest" description="Disordered" evidence="11">
    <location>
        <begin position="751"/>
        <end position="771"/>
    </location>
</feature>
<dbReference type="PANTHER" id="PTHR48249">
    <property type="entry name" value="MEDIATOR OF RNA POLYMERASE II TRANSCRIPTION SUBUNIT 13"/>
    <property type="match status" value="1"/>
</dbReference>
<feature type="region of interest" description="Disordered" evidence="11">
    <location>
        <begin position="366"/>
        <end position="405"/>
    </location>
</feature>
<dbReference type="GO" id="GO:0003713">
    <property type="term" value="F:transcription coactivator activity"/>
    <property type="evidence" value="ECO:0007669"/>
    <property type="project" value="EnsemblFungi"/>
</dbReference>
<feature type="compositionally biased region" description="Basic and acidic residues" evidence="11">
    <location>
        <begin position="606"/>
        <end position="618"/>
    </location>
</feature>
<evidence type="ECO:0000256" key="7">
    <source>
        <dbReference type="ARBA" id="ARBA00023163"/>
    </source>
</evidence>
<keyword evidence="6 10" id="KW-0010">Activator</keyword>
<feature type="compositionally biased region" description="Low complexity" evidence="11">
    <location>
        <begin position="393"/>
        <end position="405"/>
    </location>
</feature>
<evidence type="ECO:0000256" key="10">
    <source>
        <dbReference type="RuleBase" id="RU364134"/>
    </source>
</evidence>
<name>G8BSS3_TETPH</name>
<dbReference type="Pfam" id="PF06333">
    <property type="entry name" value="Med13_C"/>
    <property type="match status" value="1"/>
</dbReference>
<proteinExistence type="inferred from homology"/>
<feature type="compositionally biased region" description="Acidic residues" evidence="11">
    <location>
        <begin position="759"/>
        <end position="771"/>
    </location>
</feature>
<dbReference type="RefSeq" id="XP_003685328.1">
    <property type="nucleotide sequence ID" value="XM_003685280.1"/>
</dbReference>
<gene>
    <name evidence="14" type="primary">TPHA0D02570</name>
    <name evidence="14" type="ordered locus">TPHA_0D02570</name>
</gene>
<dbReference type="InterPro" id="IPR051139">
    <property type="entry name" value="Mediator_complx_sub13"/>
</dbReference>
<comment type="function">
    <text evidence="10">Component of the SRB8-11 complex. The SRB8-11 complex is a regulatory module of the Mediator complex which is itself involved in regulation of basal and activated RNA polymerase II-dependent transcription. The SRB8-11 complex may be involved in the transcriptional repression of a subset of genes regulated by Mediator. It may inhibit the association of the Mediator complex with RNA polymerase II to form the holoenzyme complex.</text>
</comment>
<feature type="compositionally biased region" description="Acidic residues" evidence="11">
    <location>
        <begin position="620"/>
        <end position="635"/>
    </location>
</feature>
<keyword evidence="7 10" id="KW-0804">Transcription</keyword>
<evidence type="ECO:0000256" key="9">
    <source>
        <dbReference type="ARBA" id="ARBA00032008"/>
    </source>
</evidence>
<evidence type="ECO:0000259" key="13">
    <source>
        <dbReference type="Pfam" id="PF11597"/>
    </source>
</evidence>
<feature type="compositionally biased region" description="Basic and acidic residues" evidence="11">
    <location>
        <begin position="876"/>
        <end position="888"/>
    </location>
</feature>
<evidence type="ECO:0000256" key="1">
    <source>
        <dbReference type="ARBA" id="ARBA00004123"/>
    </source>
</evidence>
<evidence type="ECO:0000259" key="12">
    <source>
        <dbReference type="Pfam" id="PF06333"/>
    </source>
</evidence>
<dbReference type="GeneID" id="11534398"/>
<feature type="domain" description="Mediator complex subunit Med13 C-terminal" evidence="12">
    <location>
        <begin position="1213"/>
        <end position="1366"/>
    </location>
</feature>
<sequence length="1487" mass="168698">MSTEEVSYRLEDVLTNFYKIEKIEKINYAQYTCKNRDDQWALKTEMILRKNDPKCLIASLSRELWCFSMNDDPLPIIHSTASDTLNNTKQKNNSGNSNDTDNLTLDLTNTKVPSTTDDTIVHPDKSDVFDANYSKPNLPPSYAIFLKALRRMIYLNLTSKSNRNLLPIGNGCIISYFDYNKENKYMPKSLINIDDENLRSKTYLHNKSDRTVKTYILQIEPHLFENGDLTLSLSLKHSDLLPLNIGSIPPANDQNGFIHKSFVKENAIYILPSGTRAYLPSLQLKDCLTTQPENSEVLLKTLAISHGVDLLERKKEIEWIKIIPNLTNFNGQLPTIASFNKPSDDTRTISWPLDLIYIQPASNNKSASPLHETYSNSQSAKLEGNKTKSQQCNNTSSGSNNNSSNIFPSDLDDAFNIIDNYIQLRQSSAYRTPGIFGALSTNNPSSSGGAYTDQFQIFNRSTASNSNSVSIATANAHSTSEMNPRSAQPFSTTNSYSNIDMKFTPTLDQTLVNKTAPVTSQPGKIIRSLSENPIAAKSTSSIDMLTNEGTDNKIRDVIEQPPFSSKESSNFESVSIDSVEDKELFGEDYEDFENEENNNSFNETRTVSDKPNKTRNASDEITEDMFEMSDDEEGENTNSRNRMFTNSLESDNKRFFKENIEKIQRDPTKRSTLKRQYLDIPLEEITLSNSPLYMDPGAPLPVETPRERRKSVFAPLNFNPIIESNVDNKYKSGGKFSFEPSQSEEALNFDISKNSISESGDDSDGSDDLEDLEYKGEDKNEFNTIDLNFPITNGTMHDLQGQLSSGLVKNDQISSTFPNTNEDTKYAINSIWRSPPSDGLNVNSPVRMNEPQASYIYPESKMAIDIFPKFSLQQNRTKDRKPLDKNSNDEVFPESLKNTSPSRVINESKNSNYEFATSSIASLPFLFRHMPISSIPEEYTTSNPIVKLNSPKQDILNLIAEQIIFDWDKLDNLHYPDKSYIGVTSCSDGLIKSTVSDLFTSFERVNGNILIEKMYKTQSPSIYLKRRNEIIKIRADCQPFSKYLNLKPVNAIKNFKLLLLTTSNKLDCPAFVSSLCQTYISHEFGFCERLKLNNEDTEGMVYLDDYQDSRLLLLATQLVAYCLTTQNSSRAIPILLIFPLKSNSLSDLVLMTSKFQIIYDEVKAKIPNAELYFKTVLMDFIKDPLTLIDDYHDLSVSIYNNLPKKSVKFTSIVPKHPDKIKFRTSQSNNIPSAIHYDTYIHLAYSRSIDKEWIFAAFSDSFGKDTSTRVWYVGRSKTKFDQACTEIWANALKLASTKYGKICLILTRLNSILPDDELMNWRRLSGRNIHLAVVCVNDTSKISFVDEDQLYPTFKPSFKDDSFSTPINPHKLGDYELRDISQELYSIIFEYPFPLSNSQHRCAIKSGALVKFNQRRGSLLPKFEINLLNCPHSDSTQLLQTILSDFTNLAALNPWFGISKGEYSHIPWHVLAVKKMMKMMVHINVETE</sequence>
<keyword evidence="15" id="KW-1185">Reference proteome</keyword>
<evidence type="ECO:0000313" key="14">
    <source>
        <dbReference type="EMBL" id="CCE62894.1"/>
    </source>
</evidence>
<evidence type="ECO:0000256" key="2">
    <source>
        <dbReference type="ARBA" id="ARBA00009354"/>
    </source>
</evidence>
<comment type="similarity">
    <text evidence="2 10">Belongs to the Mediator complex subunit 13 family.</text>
</comment>